<feature type="transmembrane region" description="Helical" evidence="1">
    <location>
        <begin position="343"/>
        <end position="361"/>
    </location>
</feature>
<reference evidence="2 3" key="1">
    <citation type="journal article" date="2019" name="Int. J. Syst. Evol. Microbiol.">
        <title>The Global Catalogue of Microorganisms (GCM) 10K type strain sequencing project: providing services to taxonomists for standard genome sequencing and annotation.</title>
        <authorList>
            <consortium name="The Broad Institute Genomics Platform"/>
            <consortium name="The Broad Institute Genome Sequencing Center for Infectious Disease"/>
            <person name="Wu L."/>
            <person name="Ma J."/>
        </authorList>
    </citation>
    <scope>NUCLEOTIDE SEQUENCE [LARGE SCALE GENOMIC DNA]</scope>
    <source>
        <strain evidence="2 3">JCM 6486</strain>
    </source>
</reference>
<evidence type="ECO:0008006" key="4">
    <source>
        <dbReference type="Google" id="ProtNLM"/>
    </source>
</evidence>
<feature type="transmembrane region" description="Helical" evidence="1">
    <location>
        <begin position="410"/>
        <end position="432"/>
    </location>
</feature>
<dbReference type="EMBL" id="BAAACP010000002">
    <property type="protein sequence ID" value="GAA0861856.1"/>
    <property type="molecule type" value="Genomic_DNA"/>
</dbReference>
<feature type="transmembrane region" description="Helical" evidence="1">
    <location>
        <begin position="228"/>
        <end position="248"/>
    </location>
</feature>
<dbReference type="Proteomes" id="UP001400965">
    <property type="component" value="Unassembled WGS sequence"/>
</dbReference>
<feature type="transmembrane region" description="Helical" evidence="1">
    <location>
        <begin position="307"/>
        <end position="331"/>
    </location>
</feature>
<accession>A0ABN1LY17</accession>
<keyword evidence="1" id="KW-0472">Membrane</keyword>
<feature type="transmembrane region" description="Helical" evidence="1">
    <location>
        <begin position="124"/>
        <end position="144"/>
    </location>
</feature>
<feature type="transmembrane region" description="Helical" evidence="1">
    <location>
        <begin position="91"/>
        <end position="112"/>
    </location>
</feature>
<keyword evidence="1" id="KW-0812">Transmembrane</keyword>
<organism evidence="2 3">
    <name type="scientific">Paraclostridium tenue</name>
    <dbReference type="NCBI Taxonomy" id="1737"/>
    <lineage>
        <taxon>Bacteria</taxon>
        <taxon>Bacillati</taxon>
        <taxon>Bacillota</taxon>
        <taxon>Clostridia</taxon>
        <taxon>Peptostreptococcales</taxon>
        <taxon>Peptostreptococcaceae</taxon>
        <taxon>Paraclostridium</taxon>
    </lineage>
</organism>
<evidence type="ECO:0000313" key="3">
    <source>
        <dbReference type="Proteomes" id="UP001400965"/>
    </source>
</evidence>
<gene>
    <name evidence="2" type="ORF">GCM10008917_04890</name>
</gene>
<name>A0ABN1LY17_9FIRM</name>
<feature type="transmembrane region" description="Helical" evidence="1">
    <location>
        <begin position="156"/>
        <end position="175"/>
    </location>
</feature>
<keyword evidence="3" id="KW-1185">Reference proteome</keyword>
<evidence type="ECO:0000256" key="1">
    <source>
        <dbReference type="SAM" id="Phobius"/>
    </source>
</evidence>
<feature type="transmembrane region" description="Helical" evidence="1">
    <location>
        <begin position="190"/>
        <end position="207"/>
    </location>
</feature>
<evidence type="ECO:0000313" key="2">
    <source>
        <dbReference type="EMBL" id="GAA0861856.1"/>
    </source>
</evidence>
<feature type="transmembrane region" description="Helical" evidence="1">
    <location>
        <begin position="373"/>
        <end position="390"/>
    </location>
</feature>
<dbReference type="RefSeq" id="WP_346041847.1">
    <property type="nucleotide sequence ID" value="NZ_BAAACP010000002.1"/>
</dbReference>
<proteinExistence type="predicted"/>
<feature type="transmembrane region" description="Helical" evidence="1">
    <location>
        <begin position="268"/>
        <end position="286"/>
    </location>
</feature>
<protein>
    <recommendedName>
        <fullName evidence="4">Zinc ribbon domain-containing protein</fullName>
    </recommendedName>
</protein>
<comment type="caution">
    <text evidence="2">The sequence shown here is derived from an EMBL/GenBank/DDBJ whole genome shotgun (WGS) entry which is preliminary data.</text>
</comment>
<keyword evidence="1" id="KW-1133">Transmembrane helix</keyword>
<sequence>MNCENYCKSNGQDLIDLENISIEFGNEKICSKCGESENTSGIYCKNCGNDLTNITKVKENIYNNANNMGKYANIKLNIKRYLEKINIRNKLLTAMSSIVLLIIISTFVKIIIGVMRLDINEYLNIFSIALGLNLIPINILANSFMGVANINISMGIIIYSIFPILCIALSSIIFIKKDCLDKENIIKDSIILSILYGLILGIISILGKKYIMSPISEYYSMSIIIKYSFIKSMLNGMIISFLPTYIVLFNKLKPKNDKLKIINKALKTIGMLYLIILIFLTISLFLTNIFGNNKDLTSFAKLTQLSIYLLQLVNFIPIIISNSIISIFNISDISLYIHESMKLFIYAIILLTLVILIVSGYDIKNKFKNKGIIKYFSLVYSIVIGCTIYLSKIDTSGSLSLLEAQNYGGYSYIGSSVIVGIFVSFLYSYVILSLGYKLNKE</sequence>